<dbReference type="InterPro" id="IPR046458">
    <property type="entry name" value="PMI_typeI_hel"/>
</dbReference>
<organism evidence="12 13">
    <name type="scientific">Acanthamoeba castellanii (strain ATCC 30010 / Neff)</name>
    <dbReference type="NCBI Taxonomy" id="1257118"/>
    <lineage>
        <taxon>Eukaryota</taxon>
        <taxon>Amoebozoa</taxon>
        <taxon>Discosea</taxon>
        <taxon>Longamoebia</taxon>
        <taxon>Centramoebida</taxon>
        <taxon>Acanthamoebidae</taxon>
        <taxon>Acanthamoeba</taxon>
    </lineage>
</organism>
<dbReference type="InterPro" id="IPR001250">
    <property type="entry name" value="Man6P_Isoase-1"/>
</dbReference>
<feature type="domain" description="Phosphomannose isomerase type I catalytic" evidence="10">
    <location>
        <begin position="1"/>
        <end position="170"/>
    </location>
</feature>
<keyword evidence="5 9" id="KW-0479">Metal-binding</keyword>
<dbReference type="EC" id="5.3.1.8" evidence="4"/>
<name>L8H6C7_ACACF</name>
<sequence length="457" mass="49840">MIRLDCKSQQYAWGKKGSESVVAQLLCAASRADDGNGGNPSIIKEDQPYAEFWMGTHPNCPSHLAKLGQADEAQSTLATWLQLHPEALGSVVQQRWPVEESKGKKDEGRQLPFLFKVLSISQALSIQAHPDRSLGRILRDTKPQHYPDDNHKPEMALAVTPCEVLCGFRTVAQMALLFRHAPEFARVVGQEHVDQFLAEHEYGKKSDKEVVKPLFDRLMRADPAKIAQGLTELQTRLSQGPGSEDDVVQKTEALVVRLSEQFPGDVGCFVAYFLNHLHLVPGQAVFLGPNVPHAYINGDMVECMASSDNTVRAGLTPKFKDVDTLVEMLTYKCGEPDWVHPTVRDGVRVYSPPVEEFVVSSVSLGSDGDGAAVLPPCDSFGLVLVYDGEGTVDVFSAENADKQQLRVAKGQVYGLPAGHGLCVAGHLTLFKANVNCERAETLRRSSASATPDVSSAL</sequence>
<evidence type="ECO:0000256" key="3">
    <source>
        <dbReference type="ARBA" id="ARBA00010772"/>
    </source>
</evidence>
<dbReference type="GO" id="GO:0008270">
    <property type="term" value="F:zinc ion binding"/>
    <property type="evidence" value="ECO:0007669"/>
    <property type="project" value="InterPro"/>
</dbReference>
<dbReference type="Pfam" id="PF20512">
    <property type="entry name" value="PMI_typeI_hel"/>
    <property type="match status" value="1"/>
</dbReference>
<dbReference type="GO" id="GO:0004476">
    <property type="term" value="F:mannose-6-phosphate isomerase activity"/>
    <property type="evidence" value="ECO:0007669"/>
    <property type="project" value="UniProtKB-EC"/>
</dbReference>
<evidence type="ECO:0000256" key="5">
    <source>
        <dbReference type="ARBA" id="ARBA00022723"/>
    </source>
</evidence>
<evidence type="ECO:0000256" key="4">
    <source>
        <dbReference type="ARBA" id="ARBA00011956"/>
    </source>
</evidence>
<feature type="active site" evidence="8">
    <location>
        <position position="312"/>
    </location>
</feature>
<evidence type="ECO:0000256" key="2">
    <source>
        <dbReference type="ARBA" id="ARBA00004666"/>
    </source>
</evidence>
<keyword evidence="6 9" id="KW-0862">Zinc</keyword>
<dbReference type="VEuPathDB" id="AmoebaDB:ACA1_054360"/>
<dbReference type="PRINTS" id="PR00714">
    <property type="entry name" value="MAN6PISMRASE"/>
</dbReference>
<comment type="cofactor">
    <cofactor evidence="9">
        <name>Zn(2+)</name>
        <dbReference type="ChEBI" id="CHEBI:29105"/>
    </cofactor>
    <text evidence="9">Binds 1 zinc ion per subunit.</text>
</comment>
<dbReference type="EMBL" id="KB007909">
    <property type="protein sequence ID" value="ELR20690.1"/>
    <property type="molecule type" value="Genomic_DNA"/>
</dbReference>
<feature type="binding site" evidence="9">
    <location>
        <position position="293"/>
    </location>
    <ligand>
        <name>Zn(2+)</name>
        <dbReference type="ChEBI" id="CHEBI:29105"/>
    </ligand>
</feature>
<proteinExistence type="inferred from homology"/>
<evidence type="ECO:0000259" key="10">
    <source>
        <dbReference type="Pfam" id="PF20511"/>
    </source>
</evidence>
<dbReference type="Gene3D" id="1.10.441.10">
    <property type="entry name" value="Phosphomannose Isomerase, domain 2"/>
    <property type="match status" value="1"/>
</dbReference>
<feature type="binding site" evidence="9">
    <location>
        <position position="154"/>
    </location>
    <ligand>
        <name>Zn(2+)</name>
        <dbReference type="ChEBI" id="CHEBI:29105"/>
    </ligand>
</feature>
<dbReference type="CDD" id="cd07011">
    <property type="entry name" value="cupin_PMI_type_I_N"/>
    <property type="match status" value="1"/>
</dbReference>
<dbReference type="GO" id="GO:0005975">
    <property type="term" value="P:carbohydrate metabolic process"/>
    <property type="evidence" value="ECO:0007669"/>
    <property type="project" value="InterPro"/>
</dbReference>
<dbReference type="GO" id="GO:0009298">
    <property type="term" value="P:GDP-mannose biosynthetic process"/>
    <property type="evidence" value="ECO:0007669"/>
    <property type="project" value="UniProtKB-UniPathway"/>
</dbReference>
<feature type="binding site" evidence="9">
    <location>
        <position position="129"/>
    </location>
    <ligand>
        <name>Zn(2+)</name>
        <dbReference type="ChEBI" id="CHEBI:29105"/>
    </ligand>
</feature>
<keyword evidence="13" id="KW-1185">Reference proteome</keyword>
<dbReference type="OrthoDB" id="6605218at2759"/>
<evidence type="ECO:0000256" key="8">
    <source>
        <dbReference type="PIRSR" id="PIRSR001480-1"/>
    </source>
</evidence>
<evidence type="ECO:0000256" key="6">
    <source>
        <dbReference type="ARBA" id="ARBA00022833"/>
    </source>
</evidence>
<dbReference type="Gene3D" id="2.60.120.10">
    <property type="entry name" value="Jelly Rolls"/>
    <property type="match status" value="2"/>
</dbReference>
<protein>
    <recommendedName>
        <fullName evidence="4">mannose-6-phosphate isomerase</fullName>
        <ecNumber evidence="4">5.3.1.8</ecNumber>
    </recommendedName>
</protein>
<evidence type="ECO:0000313" key="12">
    <source>
        <dbReference type="EMBL" id="ELR20690.1"/>
    </source>
</evidence>
<feature type="domain" description="Phosphomannose isomerase type I helical insertion" evidence="11">
    <location>
        <begin position="188"/>
        <end position="274"/>
    </location>
</feature>
<dbReference type="PANTHER" id="PTHR10309:SF0">
    <property type="entry name" value="MANNOSE-6-PHOSPHATE ISOMERASE"/>
    <property type="match status" value="1"/>
</dbReference>
<dbReference type="AlphaFoldDB" id="L8H6C7"/>
<keyword evidence="7 12" id="KW-0413">Isomerase</keyword>
<evidence type="ECO:0000259" key="11">
    <source>
        <dbReference type="Pfam" id="PF20512"/>
    </source>
</evidence>
<dbReference type="RefSeq" id="XP_004344093.1">
    <property type="nucleotide sequence ID" value="XM_004344043.1"/>
</dbReference>
<dbReference type="SUPFAM" id="SSF51182">
    <property type="entry name" value="RmlC-like cupins"/>
    <property type="match status" value="1"/>
</dbReference>
<dbReference type="STRING" id="1257118.L8H6C7"/>
<evidence type="ECO:0000256" key="7">
    <source>
        <dbReference type="ARBA" id="ARBA00023235"/>
    </source>
</evidence>
<feature type="binding site" evidence="9">
    <location>
        <position position="127"/>
    </location>
    <ligand>
        <name>Zn(2+)</name>
        <dbReference type="ChEBI" id="CHEBI:29105"/>
    </ligand>
</feature>
<dbReference type="UniPathway" id="UPA00126">
    <property type="reaction ID" value="UER00423"/>
</dbReference>
<dbReference type="OMA" id="DIGLFCG"/>
<dbReference type="Pfam" id="PF20511">
    <property type="entry name" value="PMI_typeI_cat"/>
    <property type="match status" value="1"/>
</dbReference>
<dbReference type="NCBIfam" id="TIGR00218">
    <property type="entry name" value="manA"/>
    <property type="match status" value="1"/>
</dbReference>
<dbReference type="PIRSF" id="PIRSF001480">
    <property type="entry name" value="Mannose-6-phosphate_isomerase"/>
    <property type="match status" value="1"/>
</dbReference>
<dbReference type="InterPro" id="IPR046457">
    <property type="entry name" value="PMI_typeI_cat"/>
</dbReference>
<dbReference type="InterPro" id="IPR014710">
    <property type="entry name" value="RmlC-like_jellyroll"/>
</dbReference>
<comment type="similarity">
    <text evidence="3">Belongs to the mannose-6-phosphate isomerase type 1 family.</text>
</comment>
<dbReference type="Proteomes" id="UP000011083">
    <property type="component" value="Unassembled WGS sequence"/>
</dbReference>
<gene>
    <name evidence="12" type="ORF">ACA1_054360</name>
</gene>
<dbReference type="InterPro" id="IPR011051">
    <property type="entry name" value="RmlC_Cupin_sf"/>
</dbReference>
<accession>L8H6C7</accession>
<comment type="pathway">
    <text evidence="2">Nucleotide-sugar biosynthesis; GDP-alpha-D-mannose biosynthesis; alpha-D-mannose 1-phosphate from D-fructose 6-phosphate: step 1/2.</text>
</comment>
<evidence type="ECO:0000256" key="1">
    <source>
        <dbReference type="ARBA" id="ARBA00000757"/>
    </source>
</evidence>
<dbReference type="PROSITE" id="PS00965">
    <property type="entry name" value="PMI_I_1"/>
    <property type="match status" value="1"/>
</dbReference>
<dbReference type="InterPro" id="IPR018050">
    <property type="entry name" value="Pmannose_isomerase-type1_CS"/>
</dbReference>
<dbReference type="GeneID" id="14921560"/>
<comment type="catalytic activity">
    <reaction evidence="1">
        <text>D-mannose 6-phosphate = D-fructose 6-phosphate</text>
        <dbReference type="Rhea" id="RHEA:12356"/>
        <dbReference type="ChEBI" id="CHEBI:58735"/>
        <dbReference type="ChEBI" id="CHEBI:61527"/>
        <dbReference type="EC" id="5.3.1.8"/>
    </reaction>
</comment>
<dbReference type="InterPro" id="IPR016305">
    <property type="entry name" value="Mannose-6-P_Isomerase"/>
</dbReference>
<evidence type="ECO:0000313" key="13">
    <source>
        <dbReference type="Proteomes" id="UP000011083"/>
    </source>
</evidence>
<dbReference type="KEGG" id="acan:ACA1_054360"/>
<reference evidence="12 13" key="1">
    <citation type="journal article" date="2013" name="Genome Biol.">
        <title>Genome of Acanthamoeba castellanii highlights extensive lateral gene transfer and early evolution of tyrosine kinase signaling.</title>
        <authorList>
            <person name="Clarke M."/>
            <person name="Lohan A.J."/>
            <person name="Liu B."/>
            <person name="Lagkouvardos I."/>
            <person name="Roy S."/>
            <person name="Zafar N."/>
            <person name="Bertelli C."/>
            <person name="Schilde C."/>
            <person name="Kianianmomeni A."/>
            <person name="Burglin T.R."/>
            <person name="Frech C."/>
            <person name="Turcotte B."/>
            <person name="Kopec K.O."/>
            <person name="Synnott J.M."/>
            <person name="Choo C."/>
            <person name="Paponov I."/>
            <person name="Finkler A."/>
            <person name="Soon Heng Tan C."/>
            <person name="Hutchins A.P."/>
            <person name="Weinmeier T."/>
            <person name="Rattei T."/>
            <person name="Chu J.S."/>
            <person name="Gimenez G."/>
            <person name="Irimia M."/>
            <person name="Rigden D.J."/>
            <person name="Fitzpatrick D.A."/>
            <person name="Lorenzo-Morales J."/>
            <person name="Bateman A."/>
            <person name="Chiu C.H."/>
            <person name="Tang P."/>
            <person name="Hegemann P."/>
            <person name="Fromm H."/>
            <person name="Raoult D."/>
            <person name="Greub G."/>
            <person name="Miranda-Saavedra D."/>
            <person name="Chen N."/>
            <person name="Nash P."/>
            <person name="Ginger M.L."/>
            <person name="Horn M."/>
            <person name="Schaap P."/>
            <person name="Caler L."/>
            <person name="Loftus B."/>
        </authorList>
    </citation>
    <scope>NUCLEOTIDE SEQUENCE [LARGE SCALE GENOMIC DNA]</scope>
    <source>
        <strain evidence="12 13">Neff</strain>
    </source>
</reference>
<dbReference type="PROSITE" id="PS00966">
    <property type="entry name" value="PMI_I_2"/>
    <property type="match status" value="1"/>
</dbReference>
<evidence type="ECO:0000256" key="9">
    <source>
        <dbReference type="PIRSR" id="PIRSR001480-2"/>
    </source>
</evidence>
<dbReference type="PANTHER" id="PTHR10309">
    <property type="entry name" value="MANNOSE-6-PHOSPHATE ISOMERASE"/>
    <property type="match status" value="1"/>
</dbReference>
<dbReference type="GO" id="GO:0005829">
    <property type="term" value="C:cytosol"/>
    <property type="evidence" value="ECO:0007669"/>
    <property type="project" value="TreeGrafter"/>
</dbReference>